<dbReference type="PATRIC" id="fig|452652.3.peg.5203"/>
<dbReference type="Proteomes" id="UP000007076">
    <property type="component" value="Chromosome"/>
</dbReference>
<dbReference type="InterPro" id="IPR027802">
    <property type="entry name" value="Multi-ubiquitin_dom"/>
</dbReference>
<keyword evidence="3" id="KW-1185">Reference proteome</keyword>
<dbReference type="HOGENOM" id="CLU_187621_0_0_11"/>
<gene>
    <name evidence="2" type="ordered locus">KSE_52030</name>
</gene>
<dbReference type="Pfam" id="PF14452">
    <property type="entry name" value="Multi_ubiq"/>
    <property type="match status" value="1"/>
</dbReference>
<dbReference type="KEGG" id="ksk:KSE_52030"/>
<evidence type="ECO:0000313" key="3">
    <source>
        <dbReference type="Proteomes" id="UP000007076"/>
    </source>
</evidence>
<dbReference type="STRING" id="452652.KSE_52030"/>
<organism evidence="2 3">
    <name type="scientific">Kitasatospora setae (strain ATCC 33774 / DSM 43861 / JCM 3304 / KCC A-0304 / NBRC 14216 / KM-6054)</name>
    <name type="common">Streptomyces setae</name>
    <dbReference type="NCBI Taxonomy" id="452652"/>
    <lineage>
        <taxon>Bacteria</taxon>
        <taxon>Bacillati</taxon>
        <taxon>Actinomycetota</taxon>
        <taxon>Actinomycetes</taxon>
        <taxon>Kitasatosporales</taxon>
        <taxon>Streptomycetaceae</taxon>
        <taxon>Kitasatospora</taxon>
    </lineage>
</organism>
<reference evidence="2 3" key="1">
    <citation type="journal article" date="2010" name="DNA Res.">
        <title>Genome sequence of Kitasatospora setae NBRC 14216T: an evolutionary snapshot of the family Streptomycetaceae.</title>
        <authorList>
            <person name="Ichikawa N."/>
            <person name="Oguchi A."/>
            <person name="Ikeda H."/>
            <person name="Ishikawa J."/>
            <person name="Kitani S."/>
            <person name="Watanabe Y."/>
            <person name="Nakamura S."/>
            <person name="Katano Y."/>
            <person name="Kishi E."/>
            <person name="Sasagawa M."/>
            <person name="Ankai A."/>
            <person name="Fukui S."/>
            <person name="Hashimoto Y."/>
            <person name="Kamata S."/>
            <person name="Otoguro M."/>
            <person name="Tanikawa S."/>
            <person name="Nihira T."/>
            <person name="Horinouchi S."/>
            <person name="Ohnishi Y."/>
            <person name="Hayakawa M."/>
            <person name="Kuzuyama T."/>
            <person name="Arisawa A."/>
            <person name="Nomoto F."/>
            <person name="Miura H."/>
            <person name="Takahashi Y."/>
            <person name="Fujita N."/>
        </authorList>
    </citation>
    <scope>NUCLEOTIDE SEQUENCE [LARGE SCALE GENOMIC DNA]</scope>
    <source>
        <strain evidence="3">ATCC 33774 / DSM 43861 / JCM 3304 / KCC A-0304 / NBRC 14216 / KM-6054</strain>
    </source>
</reference>
<proteinExistence type="predicted"/>
<protein>
    <recommendedName>
        <fullName evidence="1">Multi-ubiquitin domain-containing protein</fullName>
    </recommendedName>
</protein>
<dbReference type="eggNOG" id="ENOG5033E0G">
    <property type="taxonomic scope" value="Bacteria"/>
</dbReference>
<feature type="domain" description="Multi-ubiquitin" evidence="1">
    <location>
        <begin position="17"/>
        <end position="84"/>
    </location>
</feature>
<evidence type="ECO:0000259" key="1">
    <source>
        <dbReference type="Pfam" id="PF14452"/>
    </source>
</evidence>
<dbReference type="RefSeq" id="WP_014138278.1">
    <property type="nucleotide sequence ID" value="NC_016109.1"/>
</dbReference>
<sequence length="90" mass="9407">MTSTVEQATQVGAGHQVTITVNTKAVTVTGPRLTGLQIKEAAIAQGVQIELDFLLSEELPSGETRIVGDADEVTVNKHSKFTAVAGDDNS</sequence>
<name>E4NHK0_KITSK</name>
<accession>E4NHK0</accession>
<dbReference type="AlphaFoldDB" id="E4NHK0"/>
<evidence type="ECO:0000313" key="2">
    <source>
        <dbReference type="EMBL" id="BAJ30980.1"/>
    </source>
</evidence>
<dbReference type="EMBL" id="AP010968">
    <property type="protein sequence ID" value="BAJ30980.1"/>
    <property type="molecule type" value="Genomic_DNA"/>
</dbReference>